<dbReference type="SMART" id="SM01030">
    <property type="entry name" value="BHD_1"/>
    <property type="match status" value="1"/>
</dbReference>
<feature type="region of interest" description="Disordered" evidence="1">
    <location>
        <begin position="655"/>
        <end position="694"/>
    </location>
</feature>
<dbReference type="KEGG" id="fcy:FRACYDRAFT_227534"/>
<dbReference type="InParanoid" id="A0A1E7F3H9"/>
<feature type="compositionally biased region" description="Low complexity" evidence="1">
    <location>
        <begin position="456"/>
        <end position="466"/>
    </location>
</feature>
<dbReference type="InterPro" id="IPR018326">
    <property type="entry name" value="Rad4_beta-hairpin_dom1"/>
</dbReference>
<dbReference type="Gene3D" id="3.30.70.2460">
    <property type="entry name" value="Rad4, beta-hairpin domain BHD3"/>
    <property type="match status" value="1"/>
</dbReference>
<dbReference type="OrthoDB" id="300780at2759"/>
<feature type="region of interest" description="Disordered" evidence="1">
    <location>
        <begin position="555"/>
        <end position="578"/>
    </location>
</feature>
<feature type="compositionally biased region" description="Polar residues" evidence="1">
    <location>
        <begin position="325"/>
        <end position="338"/>
    </location>
</feature>
<dbReference type="AlphaFoldDB" id="A0A1E7F3H9"/>
<evidence type="ECO:0008006" key="6">
    <source>
        <dbReference type="Google" id="ProtNLM"/>
    </source>
</evidence>
<dbReference type="InterPro" id="IPR042488">
    <property type="entry name" value="Rad4_BHD3_sf"/>
</dbReference>
<organism evidence="4 5">
    <name type="scientific">Fragilariopsis cylindrus CCMP1102</name>
    <dbReference type="NCBI Taxonomy" id="635003"/>
    <lineage>
        <taxon>Eukaryota</taxon>
        <taxon>Sar</taxon>
        <taxon>Stramenopiles</taxon>
        <taxon>Ochrophyta</taxon>
        <taxon>Bacillariophyta</taxon>
        <taxon>Bacillariophyceae</taxon>
        <taxon>Bacillariophycidae</taxon>
        <taxon>Bacillariales</taxon>
        <taxon>Bacillariaceae</taxon>
        <taxon>Fragilariopsis</taxon>
    </lineage>
</organism>
<proteinExistence type="predicted"/>
<dbReference type="InterPro" id="IPR004583">
    <property type="entry name" value="DNA_repair_Rad4"/>
</dbReference>
<evidence type="ECO:0000259" key="2">
    <source>
        <dbReference type="SMART" id="SM01030"/>
    </source>
</evidence>
<sequence length="985" mass="109940">MSFEFNLSSDDDDDGSSDDEKGNFVSEQINKNTADYGAKITDKDHDDGSSAASDDSEEKDPNDDEDNDNYYDYDDDNDNDNGCNKPDSAMEDSSFAFPSDFDDPTSTATKTGGDIADNEEDDEIDWEDAGDEGYVTPRSFAPKAVTLDMGNKNTENDDGTKPNNEKNQNQATKRKRRIMSRSIFQHNKLNNPRLKHLLTSLNKSSLLSWTSHANSVSRYVSNDESLGLALSLIPSAWLNNNGDNDENNDNDTKASSSLVAVPTFDDVGHFIRWFANYVGCSSSSSSTTTAVAATAVFVTPTGKRTRAKKLVSSSSSSSSSSSASGNKQTNWNKYSKQEHSTSTTTVHYRLSNYCSYLASRNLQQNNNIAYNNKLSYNEYDKIILFLAMVRSMGWRARYVVAVEPIPRDLDVNHPLFHNETDGTNVLVNFWKRCSTSISSSSSIAATAGGDKSTPISNNGNNSTSASTNKHVCWVEILCRPSKRNTASSKMLWVHIDPIQGIINKPEIIEQMLYAKNRDLPLDQVLTAAAIGKKNRKNNRLPLSYALAVEHISSGKTKKWKNTRSSDNTNTDGNENNDDDLVVRMTDVTRRYASSMVETMEARGIPQQRTKSKSKRQRIISNMRGGRNTYNSIIEQDQEHHPDKWWSKFLKTISNPKHNHSLPPPRAKLPFALDSDSGGGGEDGDEDDDNHDNFDLLDRDEESQLAAKKEPLPTSKAGFKKHPQYVIRSVLNSTEVLVPDAKKRVCGMFKGELVFQRSDVDTALSEKRWLYEGRKVREPELDKPVLKVKARKKPASDGQFKALKSYGVGETNDGSAESRAKQIQDASKPLVLGDGKKHLYGSWQTDPWGPTPVGPNEKIPVNEYNNIELELLNPGLVHVELHRIAKVAKKLNLPYAPCLLGFESNGVRGGGGRKPTIRGIVIHEHNEELLREAHAGMSDYLLQQEYDDKKHSILSRWKRLLFGILTKDRLEREYGVDNDDDDNNED</sequence>
<feature type="region of interest" description="Disordered" evidence="1">
    <location>
        <begin position="445"/>
        <end position="466"/>
    </location>
</feature>
<dbReference type="GO" id="GO:0005737">
    <property type="term" value="C:cytoplasm"/>
    <property type="evidence" value="ECO:0007669"/>
    <property type="project" value="TreeGrafter"/>
</dbReference>
<dbReference type="InterPro" id="IPR038765">
    <property type="entry name" value="Papain-like_cys_pep_sf"/>
</dbReference>
<reference evidence="4 5" key="1">
    <citation type="submission" date="2016-09" db="EMBL/GenBank/DDBJ databases">
        <title>Extensive genetic diversity and differential bi-allelic expression allows diatom success in the polar Southern Ocean.</title>
        <authorList>
            <consortium name="DOE Joint Genome Institute"/>
            <person name="Mock T."/>
            <person name="Otillar R.P."/>
            <person name="Strauss J."/>
            <person name="Dupont C."/>
            <person name="Frickenhaus S."/>
            <person name="Maumus F."/>
            <person name="Mcmullan M."/>
            <person name="Sanges R."/>
            <person name="Schmutz J."/>
            <person name="Toseland A."/>
            <person name="Valas R."/>
            <person name="Veluchamy A."/>
            <person name="Ward B.J."/>
            <person name="Allen A."/>
            <person name="Barry K."/>
            <person name="Falciatore A."/>
            <person name="Ferrante M."/>
            <person name="Fortunato A.E."/>
            <person name="Gloeckner G."/>
            <person name="Gruber A."/>
            <person name="Hipkin R."/>
            <person name="Janech M."/>
            <person name="Kroth P."/>
            <person name="Leese F."/>
            <person name="Lindquist E."/>
            <person name="Lyon B.R."/>
            <person name="Martin J."/>
            <person name="Mayer C."/>
            <person name="Parker M."/>
            <person name="Quesneville H."/>
            <person name="Raymond J."/>
            <person name="Uhlig C."/>
            <person name="Valentin K.U."/>
            <person name="Worden A.Z."/>
            <person name="Armbrust E.V."/>
            <person name="Bowler C."/>
            <person name="Green B."/>
            <person name="Moulton V."/>
            <person name="Van Oosterhout C."/>
            <person name="Grigoriev I."/>
        </authorList>
    </citation>
    <scope>NUCLEOTIDE SEQUENCE [LARGE SCALE GENOMIC DNA]</scope>
    <source>
        <strain evidence="4 5">CCMP1102</strain>
    </source>
</reference>
<evidence type="ECO:0000259" key="3">
    <source>
        <dbReference type="SMART" id="SM01032"/>
    </source>
</evidence>
<dbReference type="Pfam" id="PF10403">
    <property type="entry name" value="BHD_1"/>
    <property type="match status" value="1"/>
</dbReference>
<dbReference type="GO" id="GO:0006289">
    <property type="term" value="P:nucleotide-excision repair"/>
    <property type="evidence" value="ECO:0007669"/>
    <property type="project" value="InterPro"/>
</dbReference>
<dbReference type="Proteomes" id="UP000095751">
    <property type="component" value="Unassembled WGS sequence"/>
</dbReference>
<dbReference type="GO" id="GO:0000111">
    <property type="term" value="C:nucleotide-excision repair factor 2 complex"/>
    <property type="evidence" value="ECO:0007669"/>
    <property type="project" value="TreeGrafter"/>
</dbReference>
<feature type="region of interest" description="Disordered" evidence="1">
    <location>
        <begin position="1"/>
        <end position="178"/>
    </location>
</feature>
<accession>A0A1E7F3H9</accession>
<dbReference type="SMART" id="SM01032">
    <property type="entry name" value="BHD_3"/>
    <property type="match status" value="1"/>
</dbReference>
<gene>
    <name evidence="4" type="ORF">FRACYDRAFT_227534</name>
</gene>
<feature type="region of interest" description="Disordered" evidence="1">
    <location>
        <begin position="600"/>
        <end position="623"/>
    </location>
</feature>
<dbReference type="GO" id="GO:0006298">
    <property type="term" value="P:mismatch repair"/>
    <property type="evidence" value="ECO:0007669"/>
    <property type="project" value="TreeGrafter"/>
</dbReference>
<feature type="compositionally biased region" description="Acidic residues" evidence="1">
    <location>
        <begin position="116"/>
        <end position="131"/>
    </location>
</feature>
<feature type="domain" description="Rad4 beta-hairpin" evidence="2">
    <location>
        <begin position="707"/>
        <end position="760"/>
    </location>
</feature>
<evidence type="ECO:0000313" key="5">
    <source>
        <dbReference type="Proteomes" id="UP000095751"/>
    </source>
</evidence>
<dbReference type="Pfam" id="PF10405">
    <property type="entry name" value="BHD_3"/>
    <property type="match status" value="1"/>
</dbReference>
<dbReference type="EMBL" id="KV784364">
    <property type="protein sequence ID" value="OEU12686.1"/>
    <property type="molecule type" value="Genomic_DNA"/>
</dbReference>
<dbReference type="GO" id="GO:0003697">
    <property type="term" value="F:single-stranded DNA binding"/>
    <property type="evidence" value="ECO:0007669"/>
    <property type="project" value="TreeGrafter"/>
</dbReference>
<evidence type="ECO:0000313" key="4">
    <source>
        <dbReference type="EMBL" id="OEU12686.1"/>
    </source>
</evidence>
<feature type="compositionally biased region" description="Low complexity" evidence="1">
    <location>
        <begin position="312"/>
        <end position="324"/>
    </location>
</feature>
<dbReference type="GO" id="GO:0003684">
    <property type="term" value="F:damaged DNA binding"/>
    <property type="evidence" value="ECO:0007669"/>
    <property type="project" value="InterPro"/>
</dbReference>
<dbReference type="Gene3D" id="3.90.260.10">
    <property type="entry name" value="Transglutaminase-like"/>
    <property type="match status" value="1"/>
</dbReference>
<dbReference type="InterPro" id="IPR036985">
    <property type="entry name" value="Transglutaminase-like_sf"/>
</dbReference>
<dbReference type="Gene3D" id="2.20.20.110">
    <property type="entry name" value="Rad4, beta-hairpin domain BHD1"/>
    <property type="match status" value="1"/>
</dbReference>
<dbReference type="GO" id="GO:0071942">
    <property type="term" value="C:XPC complex"/>
    <property type="evidence" value="ECO:0007669"/>
    <property type="project" value="TreeGrafter"/>
</dbReference>
<dbReference type="PANTHER" id="PTHR12135:SF0">
    <property type="entry name" value="DNA REPAIR PROTEIN COMPLEMENTING XP-C CELLS"/>
    <property type="match status" value="1"/>
</dbReference>
<dbReference type="InterPro" id="IPR018328">
    <property type="entry name" value="Rad4_beta-hairpin_dom3"/>
</dbReference>
<dbReference type="PANTHER" id="PTHR12135">
    <property type="entry name" value="DNA REPAIR PROTEIN XP-C / RAD4"/>
    <property type="match status" value="1"/>
</dbReference>
<protein>
    <recommendedName>
        <fullName evidence="6">Rad4-domain-containing protein</fullName>
    </recommendedName>
</protein>
<feature type="domain" description="Rad4 beta-hairpin" evidence="3">
    <location>
        <begin position="858"/>
        <end position="933"/>
    </location>
</feature>
<evidence type="ECO:0000256" key="1">
    <source>
        <dbReference type="SAM" id="MobiDB-lite"/>
    </source>
</evidence>
<feature type="compositionally biased region" description="Acidic residues" evidence="1">
    <location>
        <begin position="54"/>
        <end position="79"/>
    </location>
</feature>
<feature type="compositionally biased region" description="Basic and acidic residues" evidence="1">
    <location>
        <begin position="154"/>
        <end position="164"/>
    </location>
</feature>
<feature type="region of interest" description="Disordered" evidence="1">
    <location>
        <begin position="308"/>
        <end position="338"/>
    </location>
</feature>
<name>A0A1E7F3H9_9STRA</name>
<dbReference type="SUPFAM" id="SSF54001">
    <property type="entry name" value="Cysteine proteinases"/>
    <property type="match status" value="1"/>
</dbReference>
<keyword evidence="5" id="KW-1185">Reference proteome</keyword>